<keyword evidence="1" id="KW-0328">Glycosyltransferase</keyword>
<dbReference type="EMBL" id="CAIE01000013">
    <property type="protein sequence ID" value="CCH16356.1"/>
    <property type="molecule type" value="Genomic_DNA"/>
</dbReference>
<name>I0KXQ9_9ACTN</name>
<dbReference type="InterPro" id="IPR028098">
    <property type="entry name" value="Glyco_trans_4-like_N"/>
</dbReference>
<dbReference type="SUPFAM" id="SSF53756">
    <property type="entry name" value="UDP-Glycosyltransferase/glycogen phosphorylase"/>
    <property type="match status" value="1"/>
</dbReference>
<evidence type="ECO:0000259" key="3">
    <source>
        <dbReference type="Pfam" id="PF00534"/>
    </source>
</evidence>
<dbReference type="GO" id="GO:0016757">
    <property type="term" value="F:glycosyltransferase activity"/>
    <property type="evidence" value="ECO:0007669"/>
    <property type="project" value="UniProtKB-KW"/>
</dbReference>
<comment type="caution">
    <text evidence="5">The sequence shown here is derived from an EMBL/GenBank/DDBJ whole genome shotgun (WGS) entry which is preliminary data.</text>
</comment>
<sequence>MSETPPLALRFALWAQRQAYVVPAPLRRLGGRTLRRFAHPGEQTSRPGEDWSVPLVSGRGAGDLEALRPMAAEPRPSVPPRPVEVTAFRRVRCAIATGVLDVGGAEEVAAFLARRLPAHTVDTAVIYSGTRLPGQDGVGGRLARALADEGVATHLVTPDDAADWMRSWRPDVISGHNADDWLLDVATEVGVPWVETLHDMHRFYHPDSWVPEGRRAQRIAAQVAVSDLVRQQYLVRNPGYPEDRLITVPNGVDAARVRRVDRARARAALGLTDEFLFVSLARYCLQKNTFGLVTAFADVAAEHPDAHLLVAGRANDDLLYYEQTRQAASSVPSADRIHLRGHCANPLALLAAADAFVLDSFFEGWSLASMEALAAGVPVVLTDVGGAREQLANGRRGHLVANPAGNAELVDWQVINDLRYRPQGNRADLVAAMVSMIRERATWATDRERLREEAIGLFSPDESLAGHARVLRAVALGERLPTQGWRADDA</sequence>
<evidence type="ECO:0000256" key="1">
    <source>
        <dbReference type="ARBA" id="ARBA00022676"/>
    </source>
</evidence>
<gene>
    <name evidence="5" type="ORF">MILUP08_41270</name>
</gene>
<dbReference type="STRING" id="1150864.MILUP08_41270"/>
<dbReference type="eggNOG" id="COG0438">
    <property type="taxonomic scope" value="Bacteria"/>
</dbReference>
<keyword evidence="2 5" id="KW-0808">Transferase</keyword>
<dbReference type="RefSeq" id="WP_007456147.1">
    <property type="nucleotide sequence ID" value="NZ_HF570108.1"/>
</dbReference>
<evidence type="ECO:0000313" key="5">
    <source>
        <dbReference type="EMBL" id="CCH16356.1"/>
    </source>
</evidence>
<dbReference type="Proteomes" id="UP000003448">
    <property type="component" value="Unassembled WGS sequence"/>
</dbReference>
<dbReference type="PANTHER" id="PTHR12526">
    <property type="entry name" value="GLYCOSYLTRANSFERASE"/>
    <property type="match status" value="1"/>
</dbReference>
<dbReference type="OrthoDB" id="9790710at2"/>
<feature type="domain" description="Glycosyltransferase subfamily 4-like N-terminal" evidence="4">
    <location>
        <begin position="102"/>
        <end position="256"/>
    </location>
</feature>
<evidence type="ECO:0000256" key="2">
    <source>
        <dbReference type="ARBA" id="ARBA00022679"/>
    </source>
</evidence>
<evidence type="ECO:0000259" key="4">
    <source>
        <dbReference type="Pfam" id="PF13439"/>
    </source>
</evidence>
<proteinExistence type="predicted"/>
<dbReference type="Gene3D" id="3.40.50.2000">
    <property type="entry name" value="Glycogen Phosphorylase B"/>
    <property type="match status" value="2"/>
</dbReference>
<protein>
    <submittedName>
        <fullName evidence="5">Putative glycosyltransferase</fullName>
    </submittedName>
</protein>
<dbReference type="Pfam" id="PF13439">
    <property type="entry name" value="Glyco_transf_4"/>
    <property type="match status" value="1"/>
</dbReference>
<organism evidence="5 6">
    <name type="scientific">Micromonospora lupini str. Lupac 08</name>
    <dbReference type="NCBI Taxonomy" id="1150864"/>
    <lineage>
        <taxon>Bacteria</taxon>
        <taxon>Bacillati</taxon>
        <taxon>Actinomycetota</taxon>
        <taxon>Actinomycetes</taxon>
        <taxon>Micromonosporales</taxon>
        <taxon>Micromonosporaceae</taxon>
        <taxon>Micromonospora</taxon>
    </lineage>
</organism>
<dbReference type="InterPro" id="IPR001296">
    <property type="entry name" value="Glyco_trans_1"/>
</dbReference>
<dbReference type="PANTHER" id="PTHR12526:SF636">
    <property type="entry name" value="BLL3647 PROTEIN"/>
    <property type="match status" value="1"/>
</dbReference>
<reference evidence="6" key="1">
    <citation type="journal article" date="2012" name="J. Bacteriol.">
        <title>Genome Sequence of Micromonospora lupini Lupac 08, Isolated from Root Nodules of Lupinus angustifolius.</title>
        <authorList>
            <person name="Alonso-Vega P."/>
            <person name="Normand P."/>
            <person name="Bacigalupe R."/>
            <person name="Pujic P."/>
            <person name="Lajus A."/>
            <person name="Vallenet D."/>
            <person name="Carro L."/>
            <person name="Coll P."/>
            <person name="Trujillo M.E."/>
        </authorList>
    </citation>
    <scope>NUCLEOTIDE SEQUENCE [LARGE SCALE GENOMIC DNA]</scope>
    <source>
        <strain evidence="6">Lupac 08</strain>
    </source>
</reference>
<feature type="domain" description="Glycosyl transferase family 1" evidence="3">
    <location>
        <begin position="263"/>
        <end position="407"/>
    </location>
</feature>
<dbReference type="AlphaFoldDB" id="I0KXQ9"/>
<dbReference type="Pfam" id="PF00534">
    <property type="entry name" value="Glycos_transf_1"/>
    <property type="match status" value="1"/>
</dbReference>
<keyword evidence="6" id="KW-1185">Reference proteome</keyword>
<accession>I0KXQ9</accession>
<evidence type="ECO:0000313" key="6">
    <source>
        <dbReference type="Proteomes" id="UP000003448"/>
    </source>
</evidence>